<dbReference type="InterPro" id="IPR049012">
    <property type="entry name" value="Mutator_transp_dom"/>
</dbReference>
<dbReference type="Proteomes" id="UP000499080">
    <property type="component" value="Unassembled WGS sequence"/>
</dbReference>
<evidence type="ECO:0000313" key="4">
    <source>
        <dbReference type="Proteomes" id="UP000499080"/>
    </source>
</evidence>
<dbReference type="Pfam" id="PF20700">
    <property type="entry name" value="Mutator"/>
    <property type="match status" value="1"/>
</dbReference>
<dbReference type="OrthoDB" id="10060618at2759"/>
<evidence type="ECO:0000313" key="3">
    <source>
        <dbReference type="EMBL" id="GBN58852.1"/>
    </source>
</evidence>
<evidence type="ECO:0000259" key="2">
    <source>
        <dbReference type="Pfam" id="PF20700"/>
    </source>
</evidence>
<evidence type="ECO:0000256" key="1">
    <source>
        <dbReference type="SAM" id="MobiDB-lite"/>
    </source>
</evidence>
<comment type="caution">
    <text evidence="3">The sequence shown here is derived from an EMBL/GenBank/DDBJ whole genome shotgun (WGS) entry which is preliminary data.</text>
</comment>
<dbReference type="AlphaFoldDB" id="A0A4Y2Q6H4"/>
<sequence>MEVEGMKKIFRRSVAKRGVRYLSHIGDGDSFTFKDVCEDKPYGINTTIEKVKCVGHVQKRMGTRLRRLKKHMKRKKSADRKIIGGRGV</sequence>
<protein>
    <recommendedName>
        <fullName evidence="2">Mutator-like transposase domain-containing protein</fullName>
    </recommendedName>
</protein>
<reference evidence="3 4" key="1">
    <citation type="journal article" date="2019" name="Sci. Rep.">
        <title>Orb-weaving spider Araneus ventricosus genome elucidates the spidroin gene catalogue.</title>
        <authorList>
            <person name="Kono N."/>
            <person name="Nakamura H."/>
            <person name="Ohtoshi R."/>
            <person name="Moran D.A.P."/>
            <person name="Shinohara A."/>
            <person name="Yoshida Y."/>
            <person name="Fujiwara M."/>
            <person name="Mori M."/>
            <person name="Tomita M."/>
            <person name="Arakawa K."/>
        </authorList>
    </citation>
    <scope>NUCLEOTIDE SEQUENCE [LARGE SCALE GENOMIC DNA]</scope>
</reference>
<organism evidence="3 4">
    <name type="scientific">Araneus ventricosus</name>
    <name type="common">Orbweaver spider</name>
    <name type="synonym">Epeira ventricosa</name>
    <dbReference type="NCBI Taxonomy" id="182803"/>
    <lineage>
        <taxon>Eukaryota</taxon>
        <taxon>Metazoa</taxon>
        <taxon>Ecdysozoa</taxon>
        <taxon>Arthropoda</taxon>
        <taxon>Chelicerata</taxon>
        <taxon>Arachnida</taxon>
        <taxon>Araneae</taxon>
        <taxon>Araneomorphae</taxon>
        <taxon>Entelegynae</taxon>
        <taxon>Araneoidea</taxon>
        <taxon>Araneidae</taxon>
        <taxon>Araneus</taxon>
    </lineage>
</organism>
<feature type="region of interest" description="Disordered" evidence="1">
    <location>
        <begin position="67"/>
        <end position="88"/>
    </location>
</feature>
<keyword evidence="4" id="KW-1185">Reference proteome</keyword>
<proteinExistence type="predicted"/>
<dbReference type="EMBL" id="BGPR01013011">
    <property type="protein sequence ID" value="GBN58852.1"/>
    <property type="molecule type" value="Genomic_DNA"/>
</dbReference>
<feature type="domain" description="Mutator-like transposase" evidence="2">
    <location>
        <begin position="1"/>
        <end position="82"/>
    </location>
</feature>
<feature type="compositionally biased region" description="Basic residues" evidence="1">
    <location>
        <begin position="67"/>
        <end position="78"/>
    </location>
</feature>
<accession>A0A4Y2Q6H4</accession>
<gene>
    <name evidence="3" type="ORF">AVEN_64691_1</name>
</gene>
<name>A0A4Y2Q6H4_ARAVE</name>